<dbReference type="AlphaFoldDB" id="A0AB39S7X3"/>
<gene>
    <name evidence="4" type="ORF">AB5J50_21625</name>
</gene>
<dbReference type="Pfam" id="PF07508">
    <property type="entry name" value="Recombinase"/>
    <property type="match status" value="1"/>
</dbReference>
<sequence length="374" mass="41511">MTTSPGRQHAAIHLCAEQLGFTLIGEASDLGVSARRTSPFERPSLSSWLRRPQEYDAVMWSHVDRAVRSVADMVELIAWGRRHDRTLVFGMPEADHPLTVAPQADSAVIRRCMDLAHAAEQETRTISTRLTDSHEALRAAGRYGGGLVPFGYRKAPHPSGSGWCLAPDPETTAVVRMIVNEVHAGLSLVAIARKLNETDVLVPRDRHAQLQGRPSGGRRHERDFERFRWTSGTLSKVLRSPSLMGHRIHQSQTVRDVEGAPVLIGPPLLTEDEFRTLQDVLLERSNGTRRKRRTTTSLLTGVAHCAGCGGRMYFAARKGYPYGDYVCRATARGEVCPGPVGMRSDWLEDYTVDRYLQAVTGEAEVTRENAQRVD</sequence>
<dbReference type="Gene3D" id="3.40.50.1390">
    <property type="entry name" value="Resolvase, N-terminal catalytic domain"/>
    <property type="match status" value="1"/>
</dbReference>
<dbReference type="CDD" id="cd00338">
    <property type="entry name" value="Ser_Recombinase"/>
    <property type="match status" value="1"/>
</dbReference>
<accession>A0AB39S7X3</accession>
<name>A0AB39S7X3_9ACTN</name>
<dbReference type="Pfam" id="PF00239">
    <property type="entry name" value="Resolvase"/>
    <property type="match status" value="1"/>
</dbReference>
<dbReference type="InterPro" id="IPR036162">
    <property type="entry name" value="Resolvase-like_N_sf"/>
</dbReference>
<organism evidence="4">
    <name type="scientific">Streptomyces sp. R35</name>
    <dbReference type="NCBI Taxonomy" id="3238630"/>
    <lineage>
        <taxon>Bacteria</taxon>
        <taxon>Bacillati</taxon>
        <taxon>Actinomycetota</taxon>
        <taxon>Actinomycetes</taxon>
        <taxon>Kitasatosporales</taxon>
        <taxon>Streptomycetaceae</taxon>
        <taxon>Streptomyces</taxon>
    </lineage>
</organism>
<dbReference type="Gene3D" id="3.90.1750.20">
    <property type="entry name" value="Putative Large Serine Recombinase, Chain B, Domain 2"/>
    <property type="match status" value="1"/>
</dbReference>
<dbReference type="InterPro" id="IPR011109">
    <property type="entry name" value="DNA_bind_recombinase_dom"/>
</dbReference>
<dbReference type="PANTHER" id="PTHR30461">
    <property type="entry name" value="DNA-INVERTASE FROM LAMBDOID PROPHAGE"/>
    <property type="match status" value="1"/>
</dbReference>
<dbReference type="SUPFAM" id="SSF53041">
    <property type="entry name" value="Resolvase-like"/>
    <property type="match status" value="1"/>
</dbReference>
<feature type="domain" description="Recombinase" evidence="3">
    <location>
        <begin position="149"/>
        <end position="287"/>
    </location>
</feature>
<dbReference type="PROSITE" id="PS51737">
    <property type="entry name" value="RECOMBINASE_DNA_BIND"/>
    <property type="match status" value="1"/>
</dbReference>
<dbReference type="SMART" id="SM00857">
    <property type="entry name" value="Resolvase"/>
    <property type="match status" value="1"/>
</dbReference>
<evidence type="ECO:0000313" key="4">
    <source>
        <dbReference type="EMBL" id="XDQ63209.1"/>
    </source>
</evidence>
<dbReference type="Pfam" id="PF13408">
    <property type="entry name" value="Zn_ribbon_recom"/>
    <property type="match status" value="1"/>
</dbReference>
<evidence type="ECO:0000259" key="3">
    <source>
        <dbReference type="PROSITE" id="PS51737"/>
    </source>
</evidence>
<dbReference type="EMBL" id="CP163440">
    <property type="protein sequence ID" value="XDQ63209.1"/>
    <property type="molecule type" value="Genomic_DNA"/>
</dbReference>
<dbReference type="InterPro" id="IPR025827">
    <property type="entry name" value="Zn_ribbon_recom_dom"/>
</dbReference>
<keyword evidence="2" id="KW-0233">DNA recombination</keyword>
<proteinExistence type="predicted"/>
<evidence type="ECO:0000256" key="1">
    <source>
        <dbReference type="ARBA" id="ARBA00023125"/>
    </source>
</evidence>
<dbReference type="GO" id="GO:0000150">
    <property type="term" value="F:DNA strand exchange activity"/>
    <property type="evidence" value="ECO:0007669"/>
    <property type="project" value="InterPro"/>
</dbReference>
<dbReference type="RefSeq" id="WP_369260069.1">
    <property type="nucleotide sequence ID" value="NZ_CP163440.1"/>
</dbReference>
<reference evidence="4" key="1">
    <citation type="submission" date="2024-07" db="EMBL/GenBank/DDBJ databases">
        <authorList>
            <person name="Yu S.T."/>
        </authorList>
    </citation>
    <scope>NUCLEOTIDE SEQUENCE</scope>
    <source>
        <strain evidence="4">R35</strain>
    </source>
</reference>
<dbReference type="InterPro" id="IPR006119">
    <property type="entry name" value="Resolv_N"/>
</dbReference>
<keyword evidence="1" id="KW-0238">DNA-binding</keyword>
<evidence type="ECO:0000256" key="2">
    <source>
        <dbReference type="ARBA" id="ARBA00023172"/>
    </source>
</evidence>
<dbReference type="PANTHER" id="PTHR30461:SF2">
    <property type="entry name" value="SERINE RECOMBINASE PINE-RELATED"/>
    <property type="match status" value="1"/>
</dbReference>
<dbReference type="InterPro" id="IPR050639">
    <property type="entry name" value="SSR_resolvase"/>
</dbReference>
<dbReference type="GO" id="GO:0003677">
    <property type="term" value="F:DNA binding"/>
    <property type="evidence" value="ECO:0007669"/>
    <property type="project" value="UniProtKB-KW"/>
</dbReference>
<protein>
    <submittedName>
        <fullName evidence="4">Recombinase family protein</fullName>
    </submittedName>
</protein>
<dbReference type="InterPro" id="IPR038109">
    <property type="entry name" value="DNA_bind_recomb_sf"/>
</dbReference>